<dbReference type="InterPro" id="IPR036866">
    <property type="entry name" value="RibonucZ/Hydroxyglut_hydro"/>
</dbReference>
<dbReference type="Pfam" id="PF00753">
    <property type="entry name" value="Lactamase_B"/>
    <property type="match status" value="1"/>
</dbReference>
<name>A0A317RH46_9BURK</name>
<feature type="transmembrane region" description="Helical" evidence="6">
    <location>
        <begin position="464"/>
        <end position="482"/>
    </location>
</feature>
<organism evidence="8 9">
    <name type="scientific">Melaminivora alkalimesophila</name>
    <dbReference type="NCBI Taxonomy" id="1165852"/>
    <lineage>
        <taxon>Bacteria</taxon>
        <taxon>Pseudomonadati</taxon>
        <taxon>Pseudomonadota</taxon>
        <taxon>Betaproteobacteria</taxon>
        <taxon>Burkholderiales</taxon>
        <taxon>Comamonadaceae</taxon>
        <taxon>Melaminivora</taxon>
    </lineage>
</organism>
<dbReference type="GO" id="GO:0030420">
    <property type="term" value="P:establishment of competence for transformation"/>
    <property type="evidence" value="ECO:0007669"/>
    <property type="project" value="InterPro"/>
</dbReference>
<dbReference type="OrthoDB" id="9761531at2"/>
<proteinExistence type="predicted"/>
<dbReference type="EMBL" id="QGUB01000001">
    <property type="protein sequence ID" value="PWW48775.1"/>
    <property type="molecule type" value="Genomic_DNA"/>
</dbReference>
<evidence type="ECO:0000256" key="2">
    <source>
        <dbReference type="ARBA" id="ARBA00022475"/>
    </source>
</evidence>
<accession>A0A317RH46</accession>
<dbReference type="InterPro" id="IPR004477">
    <property type="entry name" value="ComEC_N"/>
</dbReference>
<comment type="caution">
    <text evidence="8">The sequence shown here is derived from an EMBL/GenBank/DDBJ whole genome shotgun (WGS) entry which is preliminary data.</text>
</comment>
<dbReference type="InterPro" id="IPR025405">
    <property type="entry name" value="DUF4131"/>
</dbReference>
<evidence type="ECO:0000313" key="8">
    <source>
        <dbReference type="EMBL" id="PWW48775.1"/>
    </source>
</evidence>
<evidence type="ECO:0000256" key="4">
    <source>
        <dbReference type="ARBA" id="ARBA00022989"/>
    </source>
</evidence>
<keyword evidence="4 6" id="KW-1133">Transmembrane helix</keyword>
<feature type="transmembrane region" description="Helical" evidence="6">
    <location>
        <begin position="77"/>
        <end position="98"/>
    </location>
</feature>
<keyword evidence="5 6" id="KW-0472">Membrane</keyword>
<evidence type="ECO:0000256" key="6">
    <source>
        <dbReference type="SAM" id="Phobius"/>
    </source>
</evidence>
<dbReference type="Pfam" id="PF03772">
    <property type="entry name" value="Competence"/>
    <property type="match status" value="1"/>
</dbReference>
<dbReference type="CDD" id="cd07731">
    <property type="entry name" value="ComA-like_MBL-fold"/>
    <property type="match status" value="1"/>
</dbReference>
<feature type="domain" description="Metallo-beta-lactamase" evidence="7">
    <location>
        <begin position="572"/>
        <end position="772"/>
    </location>
</feature>
<dbReference type="PANTHER" id="PTHR30619:SF1">
    <property type="entry name" value="RECOMBINATION PROTEIN 2"/>
    <property type="match status" value="1"/>
</dbReference>
<dbReference type="PANTHER" id="PTHR30619">
    <property type="entry name" value="DNA INTERNALIZATION/COMPETENCE PROTEIN COMEC/REC2"/>
    <property type="match status" value="1"/>
</dbReference>
<evidence type="ECO:0000259" key="7">
    <source>
        <dbReference type="SMART" id="SM00849"/>
    </source>
</evidence>
<dbReference type="InterPro" id="IPR001279">
    <property type="entry name" value="Metallo-B-lactamas"/>
</dbReference>
<evidence type="ECO:0000256" key="1">
    <source>
        <dbReference type="ARBA" id="ARBA00004651"/>
    </source>
</evidence>
<sequence>MRPGTPAAHVSTRCAAPPRWLGTPVLLGGIAGIAVQLQQAALWDWRWYAVLGGCALGWLSWILGAGAARRGGQGWRAAAAAAAAGALLWAVCGLRATAFLSGALDPALEGVELRVTGVVASMPQPREGGWRLRLAVEAAQREGRAVALPPLVDLSWHAGGWGGGGPPAPALRAGERWRLTVRLNAPHGARNPHGFDYELWLWEQGVQATGQVRTGARAAARHGAAERLGQTWQYPVEQWRQQVRDTILARLAPTGASERRQRAAGVVAALVTGDQRAIDRADWDVFRATGVAHLMSISGLHITLFAWLASGALGRLWRLSARLPLWVPAPTAALVGGVLLAAAYALFSGWGVPAQRTICMLATVALLRLSGRQWPWPQVWLLACAVVLALDPWAMLQAGFWLSFVAVAVLFATDRGRAPRPRGVLARGGAMLREQGVVTVALAPLTLLLFGQVSVIGLVANLLAIPWATLVVLPPALLGVLWPPLWKLAAWGVEWLGVWLQWLAAWPLAQLNLPLAPFWAGAAAVAGGVVLVLRLPLALRLLGLPLVLPALWWQPPRPPPGHYELLALDVGQGQAVLVRTARHSLLYDAGPRFSATNDAGERVVVPLLQALGERLDRVVLSHGDLDHVGGAPAVLRQQPRAEVLGSIAADHPLQALRPVTACVAGQRWQWDGVSFEVLHPFAGAPPTRGSAARPNARSCVLRIQAGGPEGQGGATALLAGDIERAQEAALVAAGAPLAADVLLVPHHGSKTSSTDAFLDAVHPALALAQAGYRNRFGHPAPVVVQRYEERGIRLVASPACGAALWRSVDARLHCERTAAMRYWHHRLPEP</sequence>
<reference evidence="8 9" key="1">
    <citation type="submission" date="2018-05" db="EMBL/GenBank/DDBJ databases">
        <title>Genomic Encyclopedia of Type Strains, Phase IV (KMG-IV): sequencing the most valuable type-strain genomes for metagenomic binning, comparative biology and taxonomic classification.</title>
        <authorList>
            <person name="Goeker M."/>
        </authorList>
    </citation>
    <scope>NUCLEOTIDE SEQUENCE [LARGE SCALE GENOMIC DNA]</scope>
    <source>
        <strain evidence="8 9">DSM 26006</strain>
    </source>
</reference>
<feature type="transmembrane region" description="Helical" evidence="6">
    <location>
        <begin position="379"/>
        <end position="412"/>
    </location>
</feature>
<dbReference type="AlphaFoldDB" id="A0A317RH46"/>
<evidence type="ECO:0000256" key="3">
    <source>
        <dbReference type="ARBA" id="ARBA00022692"/>
    </source>
</evidence>
<dbReference type="NCBIfam" id="TIGR00360">
    <property type="entry name" value="ComEC_N-term"/>
    <property type="match status" value="1"/>
</dbReference>
<dbReference type="SMART" id="SM00849">
    <property type="entry name" value="Lactamase_B"/>
    <property type="match status" value="1"/>
</dbReference>
<evidence type="ECO:0000313" key="9">
    <source>
        <dbReference type="Proteomes" id="UP000246483"/>
    </source>
</evidence>
<feature type="transmembrane region" description="Helical" evidence="6">
    <location>
        <begin position="291"/>
        <end position="313"/>
    </location>
</feature>
<keyword evidence="3 6" id="KW-0812">Transmembrane</keyword>
<dbReference type="InterPro" id="IPR004797">
    <property type="entry name" value="Competence_ComEC/Rec2"/>
</dbReference>
<dbReference type="GO" id="GO:0005886">
    <property type="term" value="C:plasma membrane"/>
    <property type="evidence" value="ECO:0007669"/>
    <property type="project" value="UniProtKB-SubCell"/>
</dbReference>
<dbReference type="Gene3D" id="3.60.15.10">
    <property type="entry name" value="Ribonuclease Z/Hydroxyacylglutathione hydrolase-like"/>
    <property type="match status" value="1"/>
</dbReference>
<protein>
    <submittedName>
        <fullName evidence="8">Competence protein ComEC</fullName>
    </submittedName>
</protein>
<dbReference type="SUPFAM" id="SSF56281">
    <property type="entry name" value="Metallo-hydrolase/oxidoreductase"/>
    <property type="match status" value="1"/>
</dbReference>
<dbReference type="NCBIfam" id="TIGR00361">
    <property type="entry name" value="ComEC_Rec2"/>
    <property type="match status" value="1"/>
</dbReference>
<keyword evidence="2" id="KW-1003">Cell membrane</keyword>
<comment type="subcellular location">
    <subcellularLocation>
        <location evidence="1">Cell membrane</location>
        <topology evidence="1">Multi-pass membrane protein</topology>
    </subcellularLocation>
</comment>
<evidence type="ECO:0000256" key="5">
    <source>
        <dbReference type="ARBA" id="ARBA00023136"/>
    </source>
</evidence>
<feature type="transmembrane region" description="Helical" evidence="6">
    <location>
        <begin position="45"/>
        <end position="65"/>
    </location>
</feature>
<feature type="transmembrane region" description="Helical" evidence="6">
    <location>
        <begin position="20"/>
        <end position="39"/>
    </location>
</feature>
<gene>
    <name evidence="8" type="ORF">DFR36_101284</name>
</gene>
<feature type="transmembrane region" description="Helical" evidence="6">
    <location>
        <begin position="325"/>
        <end position="347"/>
    </location>
</feature>
<feature type="transmembrane region" description="Helical" evidence="6">
    <location>
        <begin position="515"/>
        <end position="533"/>
    </location>
</feature>
<feature type="transmembrane region" description="Helical" evidence="6">
    <location>
        <begin position="437"/>
        <end position="458"/>
    </location>
</feature>
<keyword evidence="9" id="KW-1185">Reference proteome</keyword>
<dbReference type="Pfam" id="PF13567">
    <property type="entry name" value="DUF4131"/>
    <property type="match status" value="1"/>
</dbReference>
<dbReference type="InterPro" id="IPR035681">
    <property type="entry name" value="ComA-like_MBL"/>
</dbReference>
<dbReference type="InterPro" id="IPR052159">
    <property type="entry name" value="Competence_DNA_uptake"/>
</dbReference>
<dbReference type="Proteomes" id="UP000246483">
    <property type="component" value="Unassembled WGS sequence"/>
</dbReference>